<feature type="compositionally biased region" description="Low complexity" evidence="1">
    <location>
        <begin position="204"/>
        <end position="223"/>
    </location>
</feature>
<comment type="caution">
    <text evidence="2">The sequence shown here is derived from an EMBL/GenBank/DDBJ whole genome shotgun (WGS) entry which is preliminary data.</text>
</comment>
<feature type="compositionally biased region" description="Low complexity" evidence="1">
    <location>
        <begin position="185"/>
        <end position="196"/>
    </location>
</feature>
<gene>
    <name evidence="2" type="ORF">BGZ97_007233</name>
</gene>
<proteinExistence type="predicted"/>
<feature type="region of interest" description="Disordered" evidence="1">
    <location>
        <begin position="580"/>
        <end position="612"/>
    </location>
</feature>
<feature type="compositionally biased region" description="Basic and acidic residues" evidence="1">
    <location>
        <begin position="313"/>
        <end position="323"/>
    </location>
</feature>
<feature type="compositionally biased region" description="Low complexity" evidence="1">
    <location>
        <begin position="438"/>
        <end position="451"/>
    </location>
</feature>
<feature type="non-terminal residue" evidence="2">
    <location>
        <position position="1"/>
    </location>
</feature>
<feature type="compositionally biased region" description="Low complexity" evidence="1">
    <location>
        <begin position="342"/>
        <end position="360"/>
    </location>
</feature>
<dbReference type="Proteomes" id="UP000823405">
    <property type="component" value="Unassembled WGS sequence"/>
</dbReference>
<sequence>MESSDPQRFRHPSGGSSAAAGVDADTDAACPPSTLRAGAATSAPTSTPPSAVPIKTAGKTTVQFSDVVQCASQLQAKYGMRCKDHPWGCVEISEDRHLELTMKMYLDWAGLVASDRLTMDELPDLPDFRDIHPRPLIGGAQVGGGTLKRMASTPLSSSLASIARGTASIDRRGEEASEDEEDEATTPTRRATTTATSYFGPYRSPSSSSPQSHTTTTTTTTTTLIHEKDTPTSEDGPSGGEGLVDHHHHHHRTRMSTASPPPQNILRPASAMARRSQPSSPDGGFTLSATKGPSGSMMTRARKMPSTPSLRQQHQDHQYMDRQHHQHQLYRHDSARARLSQRPPHASSRPSSTPTTSATALRGQLHNSSTVSDDLLSDDEDEELEDDEDEDEEEEEDVDVNHYALSPWATAPASVLADARIRGNRNMGPATTRRSNPSAMIAATATASGRAMADDTDEDDGKKKARSRPRDGIDDGDEGDSQPMALDPESSILQIGELASHHRHALLSSKGEVGDGDGDGPVEVATHVLDSMMIGGPPHLDHRGRAESSSSSSEVVTMDVDEDVEVEGCGYKGLVVVATLQRHQEEDDDDDEEEEDDEDQERRVQQLVTATT</sequence>
<protein>
    <submittedName>
        <fullName evidence="2">Uncharacterized protein</fullName>
    </submittedName>
</protein>
<dbReference type="AlphaFoldDB" id="A0A9P6QN92"/>
<reference evidence="2" key="1">
    <citation type="journal article" date="2020" name="Fungal Divers.">
        <title>Resolving the Mortierellaceae phylogeny through synthesis of multi-gene phylogenetics and phylogenomics.</title>
        <authorList>
            <person name="Vandepol N."/>
            <person name="Liber J."/>
            <person name="Desiro A."/>
            <person name="Na H."/>
            <person name="Kennedy M."/>
            <person name="Barry K."/>
            <person name="Grigoriev I.V."/>
            <person name="Miller A.N."/>
            <person name="O'Donnell K."/>
            <person name="Stajich J.E."/>
            <person name="Bonito G."/>
        </authorList>
    </citation>
    <scope>NUCLEOTIDE SEQUENCE</scope>
    <source>
        <strain evidence="2">NVP60</strain>
    </source>
</reference>
<evidence type="ECO:0000313" key="2">
    <source>
        <dbReference type="EMBL" id="KAG0286991.1"/>
    </source>
</evidence>
<feature type="compositionally biased region" description="Polar residues" evidence="1">
    <location>
        <begin position="287"/>
        <end position="297"/>
    </location>
</feature>
<name>A0A9P6QN92_9FUNG</name>
<accession>A0A9P6QN92</accession>
<feature type="compositionally biased region" description="Acidic residues" evidence="1">
    <location>
        <begin position="375"/>
        <end position="398"/>
    </location>
</feature>
<evidence type="ECO:0000256" key="1">
    <source>
        <dbReference type="SAM" id="MobiDB-lite"/>
    </source>
</evidence>
<feature type="region of interest" description="Disordered" evidence="1">
    <location>
        <begin position="1"/>
        <end position="54"/>
    </location>
</feature>
<feature type="compositionally biased region" description="Acidic residues" evidence="1">
    <location>
        <begin position="586"/>
        <end position="599"/>
    </location>
</feature>
<feature type="compositionally biased region" description="Low complexity" evidence="1">
    <location>
        <begin position="13"/>
        <end position="29"/>
    </location>
</feature>
<evidence type="ECO:0000313" key="3">
    <source>
        <dbReference type="Proteomes" id="UP000823405"/>
    </source>
</evidence>
<organism evidence="2 3">
    <name type="scientific">Linnemannia gamsii</name>
    <dbReference type="NCBI Taxonomy" id="64522"/>
    <lineage>
        <taxon>Eukaryota</taxon>
        <taxon>Fungi</taxon>
        <taxon>Fungi incertae sedis</taxon>
        <taxon>Mucoromycota</taxon>
        <taxon>Mortierellomycotina</taxon>
        <taxon>Mortierellomycetes</taxon>
        <taxon>Mortierellales</taxon>
        <taxon>Mortierellaceae</taxon>
        <taxon>Linnemannia</taxon>
    </lineage>
</organism>
<dbReference type="EMBL" id="JAAAIN010003206">
    <property type="protein sequence ID" value="KAG0286991.1"/>
    <property type="molecule type" value="Genomic_DNA"/>
</dbReference>
<keyword evidence="3" id="KW-1185">Reference proteome</keyword>
<dbReference type="OrthoDB" id="2444566at2759"/>
<feature type="region of interest" description="Disordered" evidence="1">
    <location>
        <begin position="151"/>
        <end position="486"/>
    </location>
</feature>